<dbReference type="InterPro" id="IPR003714">
    <property type="entry name" value="PhoH"/>
</dbReference>
<feature type="compositionally biased region" description="Basic and acidic residues" evidence="7">
    <location>
        <begin position="26"/>
        <end position="43"/>
    </location>
</feature>
<evidence type="ECO:0000256" key="5">
    <source>
        <dbReference type="ARBA" id="ARBA00022840"/>
    </source>
</evidence>
<evidence type="ECO:0000313" key="10">
    <source>
        <dbReference type="Proteomes" id="UP000259026"/>
    </source>
</evidence>
<gene>
    <name evidence="9" type="ORF">CcrPW_gp117</name>
</gene>
<evidence type="ECO:0000256" key="2">
    <source>
        <dbReference type="ARBA" id="ARBA00010393"/>
    </source>
</evidence>
<dbReference type="EMBL" id="MH588545">
    <property type="protein sequence ID" value="AXQ68656.1"/>
    <property type="molecule type" value="Genomic_DNA"/>
</dbReference>
<dbReference type="Gene3D" id="3.40.50.300">
    <property type="entry name" value="P-loop containing nucleotide triphosphate hydrolases"/>
    <property type="match status" value="1"/>
</dbReference>
<protein>
    <recommendedName>
        <fullName evidence="6">PhoH-like protein</fullName>
    </recommendedName>
</protein>
<accession>A0A385EA97</accession>
<evidence type="ECO:0000259" key="8">
    <source>
        <dbReference type="Pfam" id="PF02562"/>
    </source>
</evidence>
<feature type="region of interest" description="Disordered" evidence="7">
    <location>
        <begin position="1"/>
        <end position="50"/>
    </location>
</feature>
<evidence type="ECO:0000256" key="3">
    <source>
        <dbReference type="ARBA" id="ARBA00022490"/>
    </source>
</evidence>
<keyword evidence="4" id="KW-0547">Nucleotide-binding</keyword>
<dbReference type="GO" id="GO:0005524">
    <property type="term" value="F:ATP binding"/>
    <property type="evidence" value="ECO:0007669"/>
    <property type="project" value="UniProtKB-KW"/>
</dbReference>
<reference evidence="10" key="1">
    <citation type="submission" date="2018-07" db="EMBL/GenBank/DDBJ databases">
        <title>Giant CbK-like Caulobacter bacteriophages have genetically divergent genomes.</title>
        <authorList>
            <person name="Wilson K.M."/>
            <person name="Ely B."/>
        </authorList>
    </citation>
    <scope>NUCLEOTIDE SEQUENCE [LARGE SCALE GENOMIC DNA]</scope>
</reference>
<comment type="subcellular location">
    <subcellularLocation>
        <location evidence="1">Cytoplasm</location>
    </subcellularLocation>
</comment>
<dbReference type="InterPro" id="IPR051451">
    <property type="entry name" value="PhoH2-like"/>
</dbReference>
<feature type="domain" description="PhoH-like protein" evidence="8">
    <location>
        <begin position="47"/>
        <end position="242"/>
    </location>
</feature>
<reference evidence="9 10" key="2">
    <citation type="submission" date="2018-09" db="EMBL/GenBank/DDBJ databases">
        <title>Giant CbK-like Caulobacter bacteriophages have genetically divergent genomes.</title>
        <authorList>
            <person name="Wilson K."/>
            <person name="Ely B."/>
        </authorList>
    </citation>
    <scope>NUCLEOTIDE SEQUENCE [LARGE SCALE GENOMIC DNA]</scope>
</reference>
<comment type="similarity">
    <text evidence="2">Belongs to the PhoH family.</text>
</comment>
<keyword evidence="3" id="KW-0963">Cytoplasm</keyword>
<sequence>MSEAFESHSFDDSTFERPPTKSKAQARAERRADRASKQAEHRAPPLVPKTENQREYIEILRDANSCIALGPAGTGKTYIAARIAAQRKMAGHVDKIIITRVNVSKREHALGFLPGNIDAKMKPWMTPVVEGLRAEVSAKVMDTWKAAGEFEIVPFEFMRGRTFDNAFVILDEAQNASFDDLELFVTRTGQGSQVVICGDPGQIDIPNSGLEIIADIAEEDGIVDLIEFTEEDVVRSAEAKAWVKGIAKYKRAKAAAAGDARNLDGVNRFIHSGN</sequence>
<keyword evidence="10" id="KW-1185">Reference proteome</keyword>
<dbReference type="Pfam" id="PF02562">
    <property type="entry name" value="PhoH"/>
    <property type="match status" value="1"/>
</dbReference>
<evidence type="ECO:0000256" key="4">
    <source>
        <dbReference type="ARBA" id="ARBA00022741"/>
    </source>
</evidence>
<dbReference type="InterPro" id="IPR027417">
    <property type="entry name" value="P-loop_NTPase"/>
</dbReference>
<dbReference type="Proteomes" id="UP000259026">
    <property type="component" value="Segment"/>
</dbReference>
<organism evidence="9 10">
    <name type="scientific">Caulobacter phage CcrPW</name>
    <dbReference type="NCBI Taxonomy" id="2283271"/>
    <lineage>
        <taxon>Viruses</taxon>
        <taxon>Duplodnaviria</taxon>
        <taxon>Heunggongvirae</taxon>
        <taxon>Uroviricota</taxon>
        <taxon>Caudoviricetes</taxon>
        <taxon>Jeanschmidtviridae</taxon>
        <taxon>Colossusvirus</taxon>
        <taxon>Colossusvirus PW</taxon>
    </lineage>
</organism>
<name>A0A385EA97_9CAUD</name>
<keyword evidence="5" id="KW-0067">ATP-binding</keyword>
<proteinExistence type="inferred from homology"/>
<evidence type="ECO:0000256" key="1">
    <source>
        <dbReference type="ARBA" id="ARBA00004496"/>
    </source>
</evidence>
<dbReference type="PANTHER" id="PTHR30473:SF1">
    <property type="entry name" value="PHOH-LIKE PROTEIN"/>
    <property type="match status" value="1"/>
</dbReference>
<dbReference type="PANTHER" id="PTHR30473">
    <property type="entry name" value="PROTEIN PHOH"/>
    <property type="match status" value="1"/>
</dbReference>
<evidence type="ECO:0000256" key="7">
    <source>
        <dbReference type="SAM" id="MobiDB-lite"/>
    </source>
</evidence>
<evidence type="ECO:0000256" key="6">
    <source>
        <dbReference type="ARBA" id="ARBA00039970"/>
    </source>
</evidence>
<dbReference type="SUPFAM" id="SSF52540">
    <property type="entry name" value="P-loop containing nucleoside triphosphate hydrolases"/>
    <property type="match status" value="1"/>
</dbReference>
<evidence type="ECO:0000313" key="9">
    <source>
        <dbReference type="EMBL" id="AXQ68656.1"/>
    </source>
</evidence>
<feature type="compositionally biased region" description="Basic and acidic residues" evidence="7">
    <location>
        <begin position="1"/>
        <end position="19"/>
    </location>
</feature>